<proteinExistence type="predicted"/>
<sequence>MRLSSSSIVFEPASLSASHTTSSTSPRTRLLAVMPLPVSFEASPPVPVGDCPRQRDHSEKGLWRRAVEGGTGSPARDSLGRASGCQRHAHLHPATTNSGVTGQRCAAPFPRRCSPPPSPLRPPPPSSAAATSRPGPALAFLAARILPRGDRLAPKAVLSQTNDGTGPSPENCFTR</sequence>
<evidence type="ECO:0000313" key="3">
    <source>
        <dbReference type="Proteomes" id="UP000613580"/>
    </source>
</evidence>
<dbReference type="Proteomes" id="UP000613580">
    <property type="component" value="Unassembled WGS sequence"/>
</dbReference>
<evidence type="ECO:0000313" key="2">
    <source>
        <dbReference type="EMBL" id="KAF7291761.1"/>
    </source>
</evidence>
<reference evidence="2" key="1">
    <citation type="submission" date="2020-05" db="EMBL/GenBank/DDBJ databases">
        <title>Mycena genomes resolve the evolution of fungal bioluminescence.</title>
        <authorList>
            <person name="Tsai I.J."/>
        </authorList>
    </citation>
    <scope>NUCLEOTIDE SEQUENCE</scope>
    <source>
        <strain evidence="2">110903Hualien_Pintung</strain>
    </source>
</reference>
<name>A0A8H6S491_MYCCL</name>
<gene>
    <name evidence="2" type="ORF">HMN09_01235700</name>
</gene>
<feature type="region of interest" description="Disordered" evidence="1">
    <location>
        <begin position="42"/>
        <end position="135"/>
    </location>
</feature>
<keyword evidence="3" id="KW-1185">Reference proteome</keyword>
<feature type="region of interest" description="Disordered" evidence="1">
    <location>
        <begin position="153"/>
        <end position="175"/>
    </location>
</feature>
<organism evidence="2 3">
    <name type="scientific">Mycena chlorophos</name>
    <name type="common">Agaric fungus</name>
    <name type="synonym">Agaricus chlorophos</name>
    <dbReference type="NCBI Taxonomy" id="658473"/>
    <lineage>
        <taxon>Eukaryota</taxon>
        <taxon>Fungi</taxon>
        <taxon>Dikarya</taxon>
        <taxon>Basidiomycota</taxon>
        <taxon>Agaricomycotina</taxon>
        <taxon>Agaricomycetes</taxon>
        <taxon>Agaricomycetidae</taxon>
        <taxon>Agaricales</taxon>
        <taxon>Marasmiineae</taxon>
        <taxon>Mycenaceae</taxon>
        <taxon>Mycena</taxon>
    </lineage>
</organism>
<feature type="compositionally biased region" description="Pro residues" evidence="1">
    <location>
        <begin position="113"/>
        <end position="126"/>
    </location>
</feature>
<dbReference type="EMBL" id="JACAZE010000023">
    <property type="protein sequence ID" value="KAF7291761.1"/>
    <property type="molecule type" value="Genomic_DNA"/>
</dbReference>
<comment type="caution">
    <text evidence="2">The sequence shown here is derived from an EMBL/GenBank/DDBJ whole genome shotgun (WGS) entry which is preliminary data.</text>
</comment>
<evidence type="ECO:0000256" key="1">
    <source>
        <dbReference type="SAM" id="MobiDB-lite"/>
    </source>
</evidence>
<feature type="compositionally biased region" description="Basic and acidic residues" evidence="1">
    <location>
        <begin position="52"/>
        <end position="67"/>
    </location>
</feature>
<dbReference type="AlphaFoldDB" id="A0A8H6S491"/>
<protein>
    <submittedName>
        <fullName evidence="2">Uncharacterized protein</fullName>
    </submittedName>
</protein>
<feature type="compositionally biased region" description="Low complexity" evidence="1">
    <location>
        <begin position="12"/>
        <end position="28"/>
    </location>
</feature>
<feature type="region of interest" description="Disordered" evidence="1">
    <location>
        <begin position="1"/>
        <end position="28"/>
    </location>
</feature>
<accession>A0A8H6S491</accession>